<dbReference type="AlphaFoldDB" id="A0AAV4NKF2"/>
<sequence>MEFDEILHGKPFTFNTWNVQGLSGKRREVFSEIERENEDLVVLTETKMRGTGKEEHEKYIHFYSGIKHGASRAGVSIFVKKNLGEVLKWEAVSERIITMKLRVFSKKVVVIGVYWVDEKATKVVKNRFQESLRHILNKVKKEHELIMLGDFNSKVGVSETSKVVGKFGDKEINDNGRRLIDLCNELSLKIQNTFFAHDDIHKYTWYHKRNLSKSLIDYIITKQNTSLIILDVIACRWLECESDHVFLEGTFFFLNPKNKNEKESMAEEDIHELRKYKTYMLYGESVRVSYKAYLELVINPSVERSTTAMYRHLKDSIHLAALSCLGTQDRDVFGEFFWDREIKKLRAKRLDSDSECVRISYPNRKKLDTYLDKLKNEVWEGICTTIEKTRTYERRNLAWDVLYDILNISNENAIQKQPSEEFYRCLFKKTRIDVKEFEGKKDDKKSKLYEINPQNTIQVRLTDITKALDELEDKWPAPGGLTVQLLKFSSTETKRLLTRLIQEIFNGNKIPLEINETYITEVMKVKNREKYEIKNGLHVHSIMRIMGVILKNLLQKNDNFENACKIMNQQTPLDSLFVLRLLFQKNAEKQNESFHVAFLDLKPLYFSIQHPKLFRELEKCGIHKALLGIIEHLYSLNTFRLVTHNKLSEKFTLCKGLISQCNLAPTLFKMYIRETMKLWSDENLQNGVKIGNRILSHIYSNDQLVIVANSHKSLEAMVLSLKHNFKKINLHVTLKKLKYLGNGKLTLGKYIIRGEDAIDFEGSILEIDGRSVEDAWKRILETKNAIGYLHPVVRDENISKKNKTRIFNLIIRCILSNGCETWTLTDELKITFNSREMNYWKWYCKDYPQRRAEVDLRDFVDVKNTISDSMMLKKAAWYTEIKQMSSDKWAKIIFNWDPSGVRKVGRPRKMWIDGIEEFVRDIGQSELYSQKNKSFINHDREEEKSEAAILKYR</sequence>
<feature type="domain" description="Endonuclease/exonuclease/phosphatase" evidence="2">
    <location>
        <begin position="16"/>
        <end position="225"/>
    </location>
</feature>
<dbReference type="CDD" id="cd09076">
    <property type="entry name" value="L1-EN"/>
    <property type="match status" value="1"/>
</dbReference>
<protein>
    <submittedName>
        <fullName evidence="3">Craniofacial development protein 2</fullName>
    </submittedName>
</protein>
<keyword evidence="4" id="KW-1185">Reference proteome</keyword>
<feature type="domain" description="Reverse transcriptase" evidence="1">
    <location>
        <begin position="544"/>
        <end position="740"/>
    </location>
</feature>
<dbReference type="PANTHER" id="PTHR47027">
    <property type="entry name" value="REVERSE TRANSCRIPTASE DOMAIN-CONTAINING PROTEIN"/>
    <property type="match status" value="1"/>
</dbReference>
<dbReference type="InterPro" id="IPR000477">
    <property type="entry name" value="RT_dom"/>
</dbReference>
<dbReference type="SUPFAM" id="SSF56219">
    <property type="entry name" value="DNase I-like"/>
    <property type="match status" value="1"/>
</dbReference>
<dbReference type="GO" id="GO:0003824">
    <property type="term" value="F:catalytic activity"/>
    <property type="evidence" value="ECO:0007669"/>
    <property type="project" value="InterPro"/>
</dbReference>
<evidence type="ECO:0000259" key="2">
    <source>
        <dbReference type="Pfam" id="PF03372"/>
    </source>
</evidence>
<dbReference type="InterPro" id="IPR036691">
    <property type="entry name" value="Endo/exonu/phosph_ase_sf"/>
</dbReference>
<organism evidence="3 4">
    <name type="scientific">Caerostris darwini</name>
    <dbReference type="NCBI Taxonomy" id="1538125"/>
    <lineage>
        <taxon>Eukaryota</taxon>
        <taxon>Metazoa</taxon>
        <taxon>Ecdysozoa</taxon>
        <taxon>Arthropoda</taxon>
        <taxon>Chelicerata</taxon>
        <taxon>Arachnida</taxon>
        <taxon>Araneae</taxon>
        <taxon>Araneomorphae</taxon>
        <taxon>Entelegynae</taxon>
        <taxon>Araneoidea</taxon>
        <taxon>Araneidae</taxon>
        <taxon>Caerostris</taxon>
    </lineage>
</organism>
<evidence type="ECO:0000259" key="1">
    <source>
        <dbReference type="Pfam" id="PF00078"/>
    </source>
</evidence>
<comment type="caution">
    <text evidence="3">The sequence shown here is derived from an EMBL/GenBank/DDBJ whole genome shotgun (WGS) entry which is preliminary data.</text>
</comment>
<reference evidence="3 4" key="1">
    <citation type="submission" date="2021-06" db="EMBL/GenBank/DDBJ databases">
        <title>Caerostris darwini draft genome.</title>
        <authorList>
            <person name="Kono N."/>
            <person name="Arakawa K."/>
        </authorList>
    </citation>
    <scope>NUCLEOTIDE SEQUENCE [LARGE SCALE GENOMIC DNA]</scope>
</reference>
<evidence type="ECO:0000313" key="3">
    <source>
        <dbReference type="EMBL" id="GIX85168.1"/>
    </source>
</evidence>
<evidence type="ECO:0000313" key="4">
    <source>
        <dbReference type="Proteomes" id="UP001054837"/>
    </source>
</evidence>
<dbReference type="PANTHER" id="PTHR47027:SF20">
    <property type="entry name" value="REVERSE TRANSCRIPTASE-LIKE PROTEIN WITH RNA-DIRECTED DNA POLYMERASE DOMAIN"/>
    <property type="match status" value="1"/>
</dbReference>
<accession>A0AAV4NKF2</accession>
<dbReference type="InterPro" id="IPR005135">
    <property type="entry name" value="Endo/exonuclease/phosphatase"/>
</dbReference>
<name>A0AAV4NKF2_9ARAC</name>
<dbReference type="EMBL" id="BPLQ01001758">
    <property type="protein sequence ID" value="GIX85168.1"/>
    <property type="molecule type" value="Genomic_DNA"/>
</dbReference>
<dbReference type="Proteomes" id="UP001054837">
    <property type="component" value="Unassembled WGS sequence"/>
</dbReference>
<dbReference type="Pfam" id="PF03372">
    <property type="entry name" value="Exo_endo_phos"/>
    <property type="match status" value="1"/>
</dbReference>
<dbReference type="Pfam" id="PF00078">
    <property type="entry name" value="RVT_1"/>
    <property type="match status" value="1"/>
</dbReference>
<dbReference type="Gene3D" id="3.60.10.10">
    <property type="entry name" value="Endonuclease/exonuclease/phosphatase"/>
    <property type="match status" value="1"/>
</dbReference>
<proteinExistence type="predicted"/>
<gene>
    <name evidence="3" type="primary">CFDP2_1</name>
    <name evidence="3" type="ORF">CDAR_100261</name>
</gene>